<sequence length="317" mass="35677">MYAVILLSNWSVQMCATRRDVLKWGAGAGGLATAAAFGIPSTATAASWAYRSWMGSLSSSLPITSLTIPGTHNTCSTRGGFVAKCQDWDLPTQLGNGIRFLDIRLNGLAGTANEMGLYHSDIYMNKRYQDVLSDCRNFLSSNPGEVIIMRIKNEYSGGNKLNTEEFKRRFNWHLDDPSMGFRSLFRTNPSWLTLGQARGKVVLLTDFTHDWDTLRWSNHCDIQDQYNVPDDTKRNAIVAHFDKAFYDQSTSKMFINFTSTAKGPIPNPSVGAGKIFPSVYAYLDPRRHQRARFGIVPMDFPNYRTDILDLLINKNFI</sequence>
<feature type="domain" description="Phosphatidylinositol-specific phospholipase C X" evidence="6">
    <location>
        <begin position="60"/>
        <end position="206"/>
    </location>
</feature>
<dbReference type="InterPro" id="IPR051057">
    <property type="entry name" value="PI-PLC_domain"/>
</dbReference>
<comment type="catalytic activity">
    <reaction evidence="1">
        <text>a 1,2-diacyl-sn-glycero-3-phospho-(1D-myo-inositol) = 1D-myo-inositol 1,2-cyclic phosphate + a 1,2-diacyl-sn-glycerol</text>
        <dbReference type="Rhea" id="RHEA:17093"/>
        <dbReference type="ChEBI" id="CHEBI:17815"/>
        <dbReference type="ChEBI" id="CHEBI:57880"/>
        <dbReference type="ChEBI" id="CHEBI:58484"/>
        <dbReference type="EC" id="4.6.1.13"/>
    </reaction>
</comment>
<evidence type="ECO:0000313" key="8">
    <source>
        <dbReference type="Proteomes" id="UP000002357"/>
    </source>
</evidence>
<proteinExistence type="predicted"/>
<protein>
    <recommendedName>
        <fullName evidence="3">1-phosphatidylinositol phosphodiesterase</fullName>
        <ecNumber evidence="2">4.6.1.13</ecNumber>
    </recommendedName>
    <alternativeName>
        <fullName evidence="4">Phosphatidylinositol diacylglycerol-lyase</fullName>
    </alternativeName>
    <alternativeName>
        <fullName evidence="5">Phosphatidylinositol-specific phospholipase C</fullName>
    </alternativeName>
</protein>
<organism evidence="7 8">
    <name type="scientific">Streptomyces clavuligerus</name>
    <dbReference type="NCBI Taxonomy" id="1901"/>
    <lineage>
        <taxon>Bacteria</taxon>
        <taxon>Bacillati</taxon>
        <taxon>Actinomycetota</taxon>
        <taxon>Actinomycetes</taxon>
        <taxon>Kitasatosporales</taxon>
        <taxon>Streptomycetaceae</taxon>
        <taxon>Streptomyces</taxon>
    </lineage>
</organism>
<gene>
    <name evidence="7" type="ORF">SCLAV_p0048</name>
</gene>
<dbReference type="EC" id="4.6.1.13" evidence="2"/>
<reference evidence="7 8" key="1">
    <citation type="journal article" date="2010" name="Genome Biol. Evol.">
        <title>The sequence of a 1.8-mb bacterial linear plasmid reveals a rich evolutionary reservoir of secondary metabolic pathways.</title>
        <authorList>
            <person name="Medema M.H."/>
            <person name="Trefzer A."/>
            <person name="Kovalchuk A."/>
            <person name="van den Berg M."/>
            <person name="Mueller U."/>
            <person name="Heijne W."/>
            <person name="Wu L."/>
            <person name="Alam M.T."/>
            <person name="Ronning C.M."/>
            <person name="Nierman W.C."/>
            <person name="Bovenberg R.A.L."/>
            <person name="Breitling R."/>
            <person name="Takano E."/>
        </authorList>
    </citation>
    <scope>NUCLEOTIDE SEQUENCE [LARGE SCALE GENOMIC DNA]</scope>
    <source>
        <strain evidence="8">ATCC 27064 / DSM 738 / JCM 4710 / NBRC 13307 / NCIMB 12785 / NRRL 3585 / VKM Ac-602</strain>
        <plasmid evidence="7">pSCL4</plasmid>
    </source>
</reference>
<geneLocation type="plasmid" evidence="7 8">
    <name>pSCL4</name>
</geneLocation>
<dbReference type="SUPFAM" id="SSF51695">
    <property type="entry name" value="PLC-like phosphodiesterases"/>
    <property type="match status" value="1"/>
</dbReference>
<dbReference type="Gene3D" id="3.20.20.190">
    <property type="entry name" value="Phosphatidylinositol (PI) phosphodiesterase"/>
    <property type="match status" value="1"/>
</dbReference>
<accession>B5GVR6</accession>
<evidence type="ECO:0000256" key="5">
    <source>
        <dbReference type="ARBA" id="ARBA00030782"/>
    </source>
</evidence>
<dbReference type="Proteomes" id="UP000002357">
    <property type="component" value="Plasmid pSCL4"/>
</dbReference>
<keyword evidence="7" id="KW-0456">Lyase</keyword>
<dbReference type="OrthoDB" id="7191982at2"/>
<dbReference type="GO" id="GO:0004436">
    <property type="term" value="F:phosphatidylinositol diacylglycerol-lyase activity"/>
    <property type="evidence" value="ECO:0007669"/>
    <property type="project" value="UniProtKB-EC"/>
</dbReference>
<dbReference type="SMART" id="SM00148">
    <property type="entry name" value="PLCXc"/>
    <property type="match status" value="1"/>
</dbReference>
<evidence type="ECO:0000256" key="4">
    <source>
        <dbReference type="ARBA" id="ARBA00030474"/>
    </source>
</evidence>
<evidence type="ECO:0000256" key="2">
    <source>
        <dbReference type="ARBA" id="ARBA00012581"/>
    </source>
</evidence>
<dbReference type="PROSITE" id="PS51318">
    <property type="entry name" value="TAT"/>
    <property type="match status" value="1"/>
</dbReference>
<name>B5GVR6_STRCL</name>
<evidence type="ECO:0000256" key="3">
    <source>
        <dbReference type="ARBA" id="ARBA00019758"/>
    </source>
</evidence>
<dbReference type="InterPro" id="IPR017946">
    <property type="entry name" value="PLC-like_Pdiesterase_TIM-brl"/>
</dbReference>
<dbReference type="PROSITE" id="PS50007">
    <property type="entry name" value="PIPLC_X_DOMAIN"/>
    <property type="match status" value="1"/>
</dbReference>
<dbReference type="PANTHER" id="PTHR13593">
    <property type="match status" value="1"/>
</dbReference>
<dbReference type="CDD" id="cd08586">
    <property type="entry name" value="PI-PLCc_BcPLC_like"/>
    <property type="match status" value="1"/>
</dbReference>
<keyword evidence="8" id="KW-1185">Reference proteome</keyword>
<dbReference type="AlphaFoldDB" id="B5GVR6"/>
<dbReference type="InterPro" id="IPR006311">
    <property type="entry name" value="TAT_signal"/>
</dbReference>
<dbReference type="EMBL" id="CM000914">
    <property type="protein sequence ID" value="EFG03543.2"/>
    <property type="molecule type" value="Genomic_DNA"/>
</dbReference>
<evidence type="ECO:0000256" key="1">
    <source>
        <dbReference type="ARBA" id="ARBA00001316"/>
    </source>
</evidence>
<dbReference type="GO" id="GO:0006629">
    <property type="term" value="P:lipid metabolic process"/>
    <property type="evidence" value="ECO:0007669"/>
    <property type="project" value="InterPro"/>
</dbReference>
<evidence type="ECO:0000313" key="7">
    <source>
        <dbReference type="EMBL" id="EFG03543.2"/>
    </source>
</evidence>
<dbReference type="InterPro" id="IPR000909">
    <property type="entry name" value="PLipase_C_PInositol-sp_X_dom"/>
</dbReference>
<dbReference type="Pfam" id="PF00388">
    <property type="entry name" value="PI-PLC-X"/>
    <property type="match status" value="1"/>
</dbReference>
<dbReference type="GO" id="GO:0008081">
    <property type="term" value="F:phosphoric diester hydrolase activity"/>
    <property type="evidence" value="ECO:0007669"/>
    <property type="project" value="InterPro"/>
</dbReference>
<dbReference type="PANTHER" id="PTHR13593:SF113">
    <property type="entry name" value="SI:DKEY-266F7.9"/>
    <property type="match status" value="1"/>
</dbReference>
<dbReference type="eggNOG" id="COG0823">
    <property type="taxonomic scope" value="Bacteria"/>
</dbReference>
<evidence type="ECO:0000259" key="6">
    <source>
        <dbReference type="SMART" id="SM00148"/>
    </source>
</evidence>
<keyword evidence="7" id="KW-0614">Plasmid</keyword>